<feature type="compositionally biased region" description="Polar residues" evidence="2">
    <location>
        <begin position="164"/>
        <end position="178"/>
    </location>
</feature>
<keyword evidence="5" id="KW-1185">Reference proteome</keyword>
<name>A0A8C4Q5D7_EPTBU</name>
<feature type="domain" description="SAP" evidence="3">
    <location>
        <begin position="358"/>
        <end position="392"/>
    </location>
</feature>
<feature type="region of interest" description="Disordered" evidence="2">
    <location>
        <begin position="623"/>
        <end position="655"/>
    </location>
</feature>
<evidence type="ECO:0000256" key="1">
    <source>
        <dbReference type="SAM" id="Coils"/>
    </source>
</evidence>
<dbReference type="PROSITE" id="PS50800">
    <property type="entry name" value="SAP"/>
    <property type="match status" value="1"/>
</dbReference>
<feature type="compositionally biased region" description="Polar residues" evidence="2">
    <location>
        <begin position="53"/>
        <end position="67"/>
    </location>
</feature>
<proteinExistence type="predicted"/>
<dbReference type="PANTHER" id="PTHR22793:SF14">
    <property type="entry name" value="MYOCARDIN-LIKE"/>
    <property type="match status" value="1"/>
</dbReference>
<dbReference type="InterPro" id="IPR003034">
    <property type="entry name" value="SAP_dom"/>
</dbReference>
<dbReference type="GeneTree" id="ENSGT00950000182979"/>
<reference evidence="4" key="1">
    <citation type="submission" date="2025-08" db="UniProtKB">
        <authorList>
            <consortium name="Ensembl"/>
        </authorList>
    </citation>
    <scope>IDENTIFICATION</scope>
</reference>
<keyword evidence="1" id="KW-0175">Coiled coil</keyword>
<dbReference type="Pfam" id="PF02037">
    <property type="entry name" value="SAP"/>
    <property type="match status" value="1"/>
</dbReference>
<feature type="region of interest" description="Disordered" evidence="2">
    <location>
        <begin position="302"/>
        <end position="332"/>
    </location>
</feature>
<feature type="compositionally biased region" description="Low complexity" evidence="2">
    <location>
        <begin position="726"/>
        <end position="736"/>
    </location>
</feature>
<organism evidence="4 5">
    <name type="scientific">Eptatretus burgeri</name>
    <name type="common">Inshore hagfish</name>
    <dbReference type="NCBI Taxonomy" id="7764"/>
    <lineage>
        <taxon>Eukaryota</taxon>
        <taxon>Metazoa</taxon>
        <taxon>Chordata</taxon>
        <taxon>Craniata</taxon>
        <taxon>Vertebrata</taxon>
        <taxon>Cyclostomata</taxon>
        <taxon>Myxini</taxon>
        <taxon>Myxiniformes</taxon>
        <taxon>Myxinidae</taxon>
        <taxon>Eptatretinae</taxon>
        <taxon>Eptatretus</taxon>
    </lineage>
</organism>
<dbReference type="SMART" id="SM00513">
    <property type="entry name" value="SAP"/>
    <property type="match status" value="1"/>
</dbReference>
<dbReference type="SUPFAM" id="SSF68906">
    <property type="entry name" value="SAP domain"/>
    <property type="match status" value="1"/>
</dbReference>
<evidence type="ECO:0000256" key="2">
    <source>
        <dbReference type="SAM" id="MobiDB-lite"/>
    </source>
</evidence>
<dbReference type="OMA" id="VPPCARE"/>
<dbReference type="GO" id="GO:0005634">
    <property type="term" value="C:nucleus"/>
    <property type="evidence" value="ECO:0007669"/>
    <property type="project" value="TreeGrafter"/>
</dbReference>
<feature type="compositionally biased region" description="Low complexity" evidence="2">
    <location>
        <begin position="208"/>
        <end position="222"/>
    </location>
</feature>
<feature type="compositionally biased region" description="Polar residues" evidence="2">
    <location>
        <begin position="636"/>
        <end position="648"/>
    </location>
</feature>
<protein>
    <recommendedName>
        <fullName evidence="3">SAP domain-containing protein</fullName>
    </recommendedName>
</protein>
<dbReference type="AlphaFoldDB" id="A0A8C4Q5D7"/>
<evidence type="ECO:0000313" key="4">
    <source>
        <dbReference type="Ensembl" id="ENSEBUP00000010299.1"/>
    </source>
</evidence>
<dbReference type="InterPro" id="IPR043451">
    <property type="entry name" value="Myocardin-like"/>
</dbReference>
<accession>A0A8C4Q5D7</accession>
<dbReference type="PANTHER" id="PTHR22793">
    <property type="entry name" value="MYOCARDIN-RELATED TRANSCRIPTION FACTOR-RELATED"/>
    <property type="match status" value="1"/>
</dbReference>
<feature type="region of interest" description="Disordered" evidence="2">
    <location>
        <begin position="248"/>
        <end position="282"/>
    </location>
</feature>
<feature type="coiled-coil region" evidence="1">
    <location>
        <begin position="469"/>
        <end position="496"/>
    </location>
</feature>
<dbReference type="GO" id="GO:0003713">
    <property type="term" value="F:transcription coactivator activity"/>
    <property type="evidence" value="ECO:0007669"/>
    <property type="project" value="TreeGrafter"/>
</dbReference>
<feature type="region of interest" description="Disordered" evidence="2">
    <location>
        <begin position="720"/>
        <end position="747"/>
    </location>
</feature>
<reference evidence="4" key="2">
    <citation type="submission" date="2025-09" db="UniProtKB">
        <authorList>
            <consortium name="Ensembl"/>
        </authorList>
    </citation>
    <scope>IDENTIFICATION</scope>
</reference>
<feature type="region of interest" description="Disordered" evidence="2">
    <location>
        <begin position="115"/>
        <end position="184"/>
    </location>
</feature>
<dbReference type="InterPro" id="IPR036361">
    <property type="entry name" value="SAP_dom_sf"/>
</dbReference>
<dbReference type="GO" id="GO:0045944">
    <property type="term" value="P:positive regulation of transcription by RNA polymerase II"/>
    <property type="evidence" value="ECO:0007669"/>
    <property type="project" value="TreeGrafter"/>
</dbReference>
<dbReference type="Gene3D" id="6.10.140.2040">
    <property type="match status" value="1"/>
</dbReference>
<dbReference type="Gene3D" id="1.10.720.30">
    <property type="entry name" value="SAP domain"/>
    <property type="match status" value="1"/>
</dbReference>
<feature type="region of interest" description="Disordered" evidence="2">
    <location>
        <begin position="35"/>
        <end position="67"/>
    </location>
</feature>
<dbReference type="Ensembl" id="ENSEBUT00000010845.1">
    <property type="protein sequence ID" value="ENSEBUP00000010299.1"/>
    <property type="gene ID" value="ENSEBUG00000006619.1"/>
</dbReference>
<evidence type="ECO:0000259" key="3">
    <source>
        <dbReference type="PROSITE" id="PS50800"/>
    </source>
</evidence>
<dbReference type="Proteomes" id="UP000694388">
    <property type="component" value="Unplaced"/>
</dbReference>
<evidence type="ECO:0000313" key="5">
    <source>
        <dbReference type="Proteomes" id="UP000694388"/>
    </source>
</evidence>
<sequence>MPEAIVDMTLLGPERSLLIRNKFRSVLQMRLQQRRHQEQLATQGALPPFKTSPPASDGSSIRVKSQPDQLLLSKCRAQGSETMHAQFPGDAKLNQSLHGGEATPQVKRLRLAWPSHTREEHSSVTSPPPVTLVSQSLPAIPPGHLPHTPEASSLDEDSGCDTFSPEQPSSNGSHTSVPSPGLSHLAFIPSPNAALPGPLNAVPVGEGTPATAAAPSSTTKTPRSSRRNRDAKPKVRMLKYHQYVPPCAREDRDKSGTMNSCGGGGPLTEGPELRSPTDSDSSYGRLLRQQQLYLHLQILEKQQQQGGQQAHSPGSPGEDREGGGLMATLTRPLSPGRSVLLSDSLETHHHFSSLPANLDELKVSDLKQLLKARGLPVSGTKPILLERLRLHHQQHPYQLPQHNSLVVAGGGTLPYSVVTPPISPAAPQVEKSPDSLSHRALSSGQAACVGSLVNNTSEMEPGLERDLALQQKRQKIKELQRILESERRQAEELRMQVRCDLWKQNSSEANHLFPILPNHFHHSPVFTASSPCGDLSIPQVHNTHPFHGLPMGFRDRPTATSSPAQTLQNIPPAFSPPAIPRPLVAATPGQRSQHALESSPHHLLVSQPTHNGLHQCRQKYQHQIPHQHGLEKANSKADSQQVSSTLPSVSLPIRQPPSYEDAVRLTHQQQEMQTHNHAMDDLFSMLMENGEIGLRHTSESTLMQSPTPVASPLPIPKSATAVQVHPSRAPSSVVTSPAPPSPLSPSGLLQAWDETGSSESLALEQALVSLAEDGLSLDLSDEGAGKDEDDWLELGLGLTDSALGLPPMSPTLPPVFSTDLLEDLDFDLGLGLGLRSQNFSLCTS</sequence>
<dbReference type="GO" id="GO:0051145">
    <property type="term" value="P:smooth muscle cell differentiation"/>
    <property type="evidence" value="ECO:0007669"/>
    <property type="project" value="TreeGrafter"/>
</dbReference>
<feature type="region of interest" description="Disordered" evidence="2">
    <location>
        <begin position="198"/>
        <end position="234"/>
    </location>
</feature>